<evidence type="ECO:0000256" key="6">
    <source>
        <dbReference type="SAM" id="Phobius"/>
    </source>
</evidence>
<dbReference type="WBParaSite" id="Csp11.Scaffold629.g12029.t1">
    <property type="protein sequence ID" value="Csp11.Scaffold629.g12029.t1"/>
    <property type="gene ID" value="Csp11.Scaffold629.g12029"/>
</dbReference>
<evidence type="ECO:0000256" key="2">
    <source>
        <dbReference type="ARBA" id="ARBA00022692"/>
    </source>
</evidence>
<dbReference type="eggNOG" id="ENOG502R90G">
    <property type="taxonomic scope" value="Eukaryota"/>
</dbReference>
<dbReference type="GO" id="GO:0016020">
    <property type="term" value="C:membrane"/>
    <property type="evidence" value="ECO:0007669"/>
    <property type="project" value="UniProtKB-SubCell"/>
</dbReference>
<protein>
    <submittedName>
        <fullName evidence="8">Very-long-chain 3-oxoacyl-CoA synthase</fullName>
    </submittedName>
</protein>
<dbReference type="PANTHER" id="PTHR31582:SF2">
    <property type="entry name" value="G-PROTEIN COUPLED RECEPTORS FAMILY 1 PROFILE DOMAIN-CONTAINING PROTEIN-RELATED"/>
    <property type="match status" value="1"/>
</dbReference>
<evidence type="ECO:0000256" key="1">
    <source>
        <dbReference type="ARBA" id="ARBA00004141"/>
    </source>
</evidence>
<proteinExistence type="inferred from homology"/>
<comment type="subcellular location">
    <subcellularLocation>
        <location evidence="1">Membrane</location>
        <topology evidence="1">Multi-pass membrane protein</topology>
    </subcellularLocation>
</comment>
<evidence type="ECO:0000313" key="7">
    <source>
        <dbReference type="Proteomes" id="UP000095282"/>
    </source>
</evidence>
<organism evidence="7 8">
    <name type="scientific">Caenorhabditis tropicalis</name>
    <dbReference type="NCBI Taxonomy" id="1561998"/>
    <lineage>
        <taxon>Eukaryota</taxon>
        <taxon>Metazoa</taxon>
        <taxon>Ecdysozoa</taxon>
        <taxon>Nematoda</taxon>
        <taxon>Chromadorea</taxon>
        <taxon>Rhabditida</taxon>
        <taxon>Rhabditina</taxon>
        <taxon>Rhabditomorpha</taxon>
        <taxon>Rhabditoidea</taxon>
        <taxon>Rhabditidae</taxon>
        <taxon>Peloderinae</taxon>
        <taxon>Caenorhabditis</taxon>
    </lineage>
</organism>
<evidence type="ECO:0000256" key="4">
    <source>
        <dbReference type="ARBA" id="ARBA00023136"/>
    </source>
</evidence>
<reference evidence="8" key="1">
    <citation type="submission" date="2016-11" db="UniProtKB">
        <authorList>
            <consortium name="WormBaseParasite"/>
        </authorList>
    </citation>
    <scope>IDENTIFICATION</scope>
</reference>
<feature type="transmembrane region" description="Helical" evidence="6">
    <location>
        <begin position="66"/>
        <end position="85"/>
    </location>
</feature>
<keyword evidence="3 6" id="KW-1133">Transmembrane helix</keyword>
<dbReference type="GO" id="GO:0004930">
    <property type="term" value="F:G protein-coupled receptor activity"/>
    <property type="evidence" value="ECO:0007669"/>
    <property type="project" value="InterPro"/>
</dbReference>
<feature type="transmembrane region" description="Helical" evidence="6">
    <location>
        <begin position="28"/>
        <end position="46"/>
    </location>
</feature>
<evidence type="ECO:0000256" key="3">
    <source>
        <dbReference type="ARBA" id="ARBA00022989"/>
    </source>
</evidence>
<keyword evidence="2 6" id="KW-0812">Transmembrane</keyword>
<comment type="similarity">
    <text evidence="5">Belongs to the nematode receptor-like protein sra family.</text>
</comment>
<evidence type="ECO:0000256" key="5">
    <source>
        <dbReference type="ARBA" id="ARBA00037994"/>
    </source>
</evidence>
<keyword evidence="7" id="KW-1185">Reference proteome</keyword>
<keyword evidence="4 6" id="KW-0472">Membrane</keyword>
<dbReference type="Pfam" id="PF02117">
    <property type="entry name" value="7TM_GPCR_Sra"/>
    <property type="match status" value="1"/>
</dbReference>
<dbReference type="PANTHER" id="PTHR31582">
    <property type="entry name" value="SERPENTINE RECEPTOR, CLASS A (ALPHA)-RELATED-RELATED"/>
    <property type="match status" value="1"/>
</dbReference>
<sequence>MYTNQTDEELDAMRCTSEGIFNAQNSNYLKFNCVLVYSLVFITFGFSYKAAKILKDHNVYSQGSHILLTSILLNAVVNQAVFLEIKESYGKKKKRLKQNFRFVN</sequence>
<name>A0A1I7TUX0_9PELO</name>
<evidence type="ECO:0000313" key="8">
    <source>
        <dbReference type="WBParaSite" id="Csp11.Scaffold629.g12029.t1"/>
    </source>
</evidence>
<accession>A0A1I7TUX0</accession>
<dbReference type="AlphaFoldDB" id="A0A1I7TUX0"/>
<dbReference type="Proteomes" id="UP000095282">
    <property type="component" value="Unplaced"/>
</dbReference>
<dbReference type="GO" id="GO:0007606">
    <property type="term" value="P:sensory perception of chemical stimulus"/>
    <property type="evidence" value="ECO:0007669"/>
    <property type="project" value="InterPro"/>
</dbReference>
<dbReference type="InterPro" id="IPR000344">
    <property type="entry name" value="7TM_GPCR_serpentine_rcpt_Sra"/>
</dbReference>